<reference evidence="6 7" key="1">
    <citation type="submission" date="2018-11" db="EMBL/GenBank/DDBJ databases">
        <title>Genomic Encyclopedia of Type Strains, Phase IV (KMG-IV): sequencing the most valuable type-strain genomes for metagenomic binning, comparative biology and taxonomic classification.</title>
        <authorList>
            <person name="Goeker M."/>
        </authorList>
    </citation>
    <scope>NUCLEOTIDE SEQUENCE [LARGE SCALE GENOMIC DNA]</scope>
    <source>
        <strain evidence="6 7">DSM 29158</strain>
    </source>
</reference>
<evidence type="ECO:0000256" key="3">
    <source>
        <dbReference type="ARBA" id="ARBA00022912"/>
    </source>
</evidence>
<dbReference type="Gene3D" id="3.20.20.140">
    <property type="entry name" value="Metal-dependent hydrolases"/>
    <property type="match status" value="1"/>
</dbReference>
<keyword evidence="7" id="KW-1185">Reference proteome</keyword>
<keyword evidence="2 5" id="KW-0378">Hydrolase</keyword>
<dbReference type="EMBL" id="RKRK01000002">
    <property type="protein sequence ID" value="RPF58299.1"/>
    <property type="molecule type" value="Genomic_DNA"/>
</dbReference>
<organism evidence="6 7">
    <name type="scientific">Abyssicoccus albus</name>
    <dbReference type="NCBI Taxonomy" id="1817405"/>
    <lineage>
        <taxon>Bacteria</taxon>
        <taxon>Bacillati</taxon>
        <taxon>Bacillota</taxon>
        <taxon>Bacilli</taxon>
        <taxon>Bacillales</taxon>
        <taxon>Abyssicoccaceae</taxon>
    </lineage>
</organism>
<name>A0A3N5BP65_9BACL</name>
<evidence type="ECO:0000256" key="4">
    <source>
        <dbReference type="ARBA" id="ARBA00051722"/>
    </source>
</evidence>
<dbReference type="GO" id="GO:0004725">
    <property type="term" value="F:protein tyrosine phosphatase activity"/>
    <property type="evidence" value="ECO:0007669"/>
    <property type="project" value="UniProtKB-UniRule"/>
</dbReference>
<evidence type="ECO:0000313" key="6">
    <source>
        <dbReference type="EMBL" id="RPF58299.1"/>
    </source>
</evidence>
<dbReference type="EC" id="3.1.3.48" evidence="5"/>
<evidence type="ECO:0000313" key="7">
    <source>
        <dbReference type="Proteomes" id="UP000277108"/>
    </source>
</evidence>
<dbReference type="AlphaFoldDB" id="A0A3N5BP65"/>
<accession>A0A3N5BP65</accession>
<gene>
    <name evidence="6" type="ORF">EDD62_0943</name>
</gene>
<evidence type="ECO:0000256" key="2">
    <source>
        <dbReference type="ARBA" id="ARBA00022801"/>
    </source>
</evidence>
<comment type="similarity">
    <text evidence="1 5">Belongs to the metallo-dependent hydrolases superfamily. CpsB/CapC family.</text>
</comment>
<keyword evidence="3 5" id="KW-0904">Protein phosphatase</keyword>
<dbReference type="GO" id="GO:0030145">
    <property type="term" value="F:manganese ion binding"/>
    <property type="evidence" value="ECO:0007669"/>
    <property type="project" value="UniProtKB-UniRule"/>
</dbReference>
<dbReference type="RefSeq" id="WP_123807722.1">
    <property type="nucleotide sequence ID" value="NZ_RKRK01000002.1"/>
</dbReference>
<dbReference type="PIRSF" id="PIRSF016557">
    <property type="entry name" value="Caps_synth_CpsB"/>
    <property type="match status" value="1"/>
</dbReference>
<evidence type="ECO:0000256" key="5">
    <source>
        <dbReference type="PIRNR" id="PIRNR016557"/>
    </source>
</evidence>
<dbReference type="InterPro" id="IPR016195">
    <property type="entry name" value="Pol/histidinol_Pase-like"/>
</dbReference>
<comment type="caution">
    <text evidence="6">The sequence shown here is derived from an EMBL/GenBank/DDBJ whole genome shotgun (WGS) entry which is preliminary data.</text>
</comment>
<sequence length="263" mass="29789">MIDIHNHLVIGVDDGAATEEDAINLMKQAVSQGIKGIIATPHHRVFDWYTEAEDVRRYVNALNQVAEKNQIDITIYPGQEIHAYGEVLDNIQSGLDMGLNDSKYLLIELPSAEVPFYIDQLFYNIQMKGYIPVIAHPERNKEISQRPSKLTDLVEKGALAQITAGSITGVQGERIQKLSIEMLRTNHAHFVASDAHHVERRPFLMREALDVLKQEGLHDVVDRVLYNAEQVIQNGTIRTLPVEQMSEAVSNRKKKKKKRFGLF</sequence>
<comment type="catalytic activity">
    <reaction evidence="4 5">
        <text>O-phospho-L-tyrosyl-[protein] + H2O = L-tyrosyl-[protein] + phosphate</text>
        <dbReference type="Rhea" id="RHEA:10684"/>
        <dbReference type="Rhea" id="RHEA-COMP:10136"/>
        <dbReference type="Rhea" id="RHEA-COMP:20101"/>
        <dbReference type="ChEBI" id="CHEBI:15377"/>
        <dbReference type="ChEBI" id="CHEBI:43474"/>
        <dbReference type="ChEBI" id="CHEBI:46858"/>
        <dbReference type="ChEBI" id="CHEBI:61978"/>
        <dbReference type="EC" id="3.1.3.48"/>
    </reaction>
</comment>
<dbReference type="InterPro" id="IPR016667">
    <property type="entry name" value="Caps_polysacc_synth_CpsB/CapC"/>
</dbReference>
<dbReference type="PANTHER" id="PTHR39181:SF1">
    <property type="entry name" value="TYROSINE-PROTEIN PHOSPHATASE YWQE"/>
    <property type="match status" value="1"/>
</dbReference>
<dbReference type="SUPFAM" id="SSF89550">
    <property type="entry name" value="PHP domain-like"/>
    <property type="match status" value="1"/>
</dbReference>
<dbReference type="OrthoDB" id="9788539at2"/>
<dbReference type="Proteomes" id="UP000277108">
    <property type="component" value="Unassembled WGS sequence"/>
</dbReference>
<dbReference type="PANTHER" id="PTHR39181">
    <property type="entry name" value="TYROSINE-PROTEIN PHOSPHATASE YWQE"/>
    <property type="match status" value="1"/>
</dbReference>
<evidence type="ECO:0000256" key="1">
    <source>
        <dbReference type="ARBA" id="ARBA00005750"/>
    </source>
</evidence>
<dbReference type="Pfam" id="PF19567">
    <property type="entry name" value="CpsB_CapC"/>
    <property type="match status" value="1"/>
</dbReference>
<proteinExistence type="inferred from homology"/>
<protein>
    <recommendedName>
        <fullName evidence="5">Tyrosine-protein phosphatase</fullName>
        <ecNumber evidence="5">3.1.3.48</ecNumber>
    </recommendedName>
</protein>